<dbReference type="PANTHER" id="PTHR13126">
    <property type="entry name" value="CHAPERONE ATP11"/>
    <property type="match status" value="1"/>
</dbReference>
<dbReference type="EMBL" id="JANBPU010000009">
    <property type="protein sequence ID" value="KAJ1920808.1"/>
    <property type="molecule type" value="Genomic_DNA"/>
</dbReference>
<protein>
    <recommendedName>
        <fullName evidence="8">ATP synthase mitochondrial F1 complex assembly factor 1</fullName>
    </recommendedName>
</protein>
<dbReference type="PANTHER" id="PTHR13126:SF0">
    <property type="entry name" value="ATP SYNTHASE MITOCHONDRIAL F1 COMPLEX ASSEMBLY FACTOR 1"/>
    <property type="match status" value="1"/>
</dbReference>
<comment type="subcellular location">
    <subcellularLocation>
        <location evidence="1">Mitochondrion</location>
    </subcellularLocation>
</comment>
<sequence length="336" mass="38026">MYFLARYSARIADGRGLFSHALTGQRLGARQASVVSPMLDSLLFRRERPARLANASYMSNLATSYREKYKNKLEQRAKEKGFKSVDELLAHEIEKNARSKKSNETSEKPESRSSGAADKTADPTKPKASNNAGPVTEKAQKRVAAAARSGSSSNLPPSVKSLDQILCTEKIDKNITAEDLGNLWNQYHATKDNFISAAIPAETYRHLIEKSKKHPLFVLPLPRDEGIEFYIMQFEFHQVHFTSLIQYNTNQTSAIPYLTLTHYTDFIDSKGIVLMRGEICQDPKMLDSQQAQLLALQLQQFYVTGGERKKQILETFTFHPQKFNYDELIAEANRLD</sequence>
<evidence type="ECO:0000256" key="2">
    <source>
        <dbReference type="ARBA" id="ARBA00009116"/>
    </source>
</evidence>
<name>A0A9W8DWI8_9FUNG</name>
<evidence type="ECO:0000256" key="3">
    <source>
        <dbReference type="ARBA" id="ARBA00022946"/>
    </source>
</evidence>
<dbReference type="OrthoDB" id="16535at2759"/>
<organism evidence="6 7">
    <name type="scientific">Mycoemilia scoparia</name>
    <dbReference type="NCBI Taxonomy" id="417184"/>
    <lineage>
        <taxon>Eukaryota</taxon>
        <taxon>Fungi</taxon>
        <taxon>Fungi incertae sedis</taxon>
        <taxon>Zoopagomycota</taxon>
        <taxon>Kickxellomycotina</taxon>
        <taxon>Kickxellomycetes</taxon>
        <taxon>Kickxellales</taxon>
        <taxon>Kickxellaceae</taxon>
        <taxon>Mycoemilia</taxon>
    </lineage>
</organism>
<proteinExistence type="inferred from homology"/>
<dbReference type="GO" id="GO:0033615">
    <property type="term" value="P:mitochondrial proton-transporting ATP synthase complex assembly"/>
    <property type="evidence" value="ECO:0007669"/>
    <property type="project" value="TreeGrafter"/>
</dbReference>
<dbReference type="Proteomes" id="UP001150538">
    <property type="component" value="Unassembled WGS sequence"/>
</dbReference>
<feature type="region of interest" description="Disordered" evidence="5">
    <location>
        <begin position="93"/>
        <end position="158"/>
    </location>
</feature>
<accession>A0A9W8DWI8</accession>
<dbReference type="Pfam" id="PF06644">
    <property type="entry name" value="ATP11"/>
    <property type="match status" value="1"/>
</dbReference>
<evidence type="ECO:0000313" key="6">
    <source>
        <dbReference type="EMBL" id="KAJ1920808.1"/>
    </source>
</evidence>
<evidence type="ECO:0000256" key="4">
    <source>
        <dbReference type="ARBA" id="ARBA00023128"/>
    </source>
</evidence>
<feature type="compositionally biased region" description="Basic and acidic residues" evidence="5">
    <location>
        <begin position="93"/>
        <end position="111"/>
    </location>
</feature>
<keyword evidence="3" id="KW-0809">Transit peptide</keyword>
<gene>
    <name evidence="6" type="ORF">H4219_001044</name>
</gene>
<feature type="compositionally biased region" description="Low complexity" evidence="5">
    <location>
        <begin position="144"/>
        <end position="153"/>
    </location>
</feature>
<reference evidence="6" key="1">
    <citation type="submission" date="2022-07" db="EMBL/GenBank/DDBJ databases">
        <title>Phylogenomic reconstructions and comparative analyses of Kickxellomycotina fungi.</title>
        <authorList>
            <person name="Reynolds N.K."/>
            <person name="Stajich J.E."/>
            <person name="Barry K."/>
            <person name="Grigoriev I.V."/>
            <person name="Crous P."/>
            <person name="Smith M.E."/>
        </authorList>
    </citation>
    <scope>NUCLEOTIDE SEQUENCE</scope>
    <source>
        <strain evidence="6">NBRC 100468</strain>
    </source>
</reference>
<evidence type="ECO:0000256" key="5">
    <source>
        <dbReference type="SAM" id="MobiDB-lite"/>
    </source>
</evidence>
<keyword evidence="4" id="KW-0496">Mitochondrion</keyword>
<dbReference type="AlphaFoldDB" id="A0A9W8DWI8"/>
<dbReference type="InterPro" id="IPR010591">
    <property type="entry name" value="ATP11"/>
</dbReference>
<evidence type="ECO:0000313" key="7">
    <source>
        <dbReference type="Proteomes" id="UP001150538"/>
    </source>
</evidence>
<comment type="caution">
    <text evidence="6">The sequence shown here is derived from an EMBL/GenBank/DDBJ whole genome shotgun (WGS) entry which is preliminary data.</text>
</comment>
<comment type="similarity">
    <text evidence="2">Belongs to the ATP11 family.</text>
</comment>
<dbReference type="GO" id="GO:0005739">
    <property type="term" value="C:mitochondrion"/>
    <property type="evidence" value="ECO:0007669"/>
    <property type="project" value="UniProtKB-SubCell"/>
</dbReference>
<evidence type="ECO:0008006" key="8">
    <source>
        <dbReference type="Google" id="ProtNLM"/>
    </source>
</evidence>
<keyword evidence="7" id="KW-1185">Reference proteome</keyword>
<evidence type="ECO:0000256" key="1">
    <source>
        <dbReference type="ARBA" id="ARBA00004173"/>
    </source>
</evidence>